<dbReference type="Proteomes" id="UP000553632">
    <property type="component" value="Unassembled WGS sequence"/>
</dbReference>
<evidence type="ECO:0000313" key="2">
    <source>
        <dbReference type="EMBL" id="KAF4756220.1"/>
    </source>
</evidence>
<feature type="non-terminal residue" evidence="2">
    <location>
        <position position="1"/>
    </location>
</feature>
<evidence type="ECO:0000256" key="1">
    <source>
        <dbReference type="SAM" id="MobiDB-lite"/>
    </source>
</evidence>
<feature type="region of interest" description="Disordered" evidence="1">
    <location>
        <begin position="123"/>
        <end position="149"/>
    </location>
</feature>
<accession>A0A7J6UG34</accession>
<reference evidence="2 3" key="1">
    <citation type="submission" date="2020-04" db="EMBL/GenBank/DDBJ databases">
        <title>Perkinsus olseni comparative genomics.</title>
        <authorList>
            <person name="Bogema D.R."/>
        </authorList>
    </citation>
    <scope>NUCLEOTIDE SEQUENCE [LARGE SCALE GENOMIC DNA]</scope>
    <source>
        <strain evidence="2 3">ATCC PRA-207</strain>
    </source>
</reference>
<gene>
    <name evidence="2" type="ORF">FOZ63_018053</name>
</gene>
<dbReference type="AlphaFoldDB" id="A0A7J6UG34"/>
<evidence type="ECO:0000313" key="3">
    <source>
        <dbReference type="Proteomes" id="UP000553632"/>
    </source>
</evidence>
<dbReference type="EMBL" id="JABANO010003824">
    <property type="protein sequence ID" value="KAF4756220.1"/>
    <property type="molecule type" value="Genomic_DNA"/>
</dbReference>
<keyword evidence="3" id="KW-1185">Reference proteome</keyword>
<feature type="region of interest" description="Disordered" evidence="1">
    <location>
        <begin position="34"/>
        <end position="55"/>
    </location>
</feature>
<sequence>SRTVIPKTREWIDENLAVNPFTLVNSPGYVFASKEPKASTTEEESCSTQPEPRMATGLNSLNRAQTTATRVYLVGAVEDRVTVMPKSSTESGAMRIAIDPGVLFGQRRTEGNKVQCAPTRRKLEENRQGAPSLSVCPREAGDIGAGVVS</sequence>
<organism evidence="2 3">
    <name type="scientific">Perkinsus olseni</name>
    <name type="common">Perkinsus atlanticus</name>
    <dbReference type="NCBI Taxonomy" id="32597"/>
    <lineage>
        <taxon>Eukaryota</taxon>
        <taxon>Sar</taxon>
        <taxon>Alveolata</taxon>
        <taxon>Perkinsozoa</taxon>
        <taxon>Perkinsea</taxon>
        <taxon>Perkinsida</taxon>
        <taxon>Perkinsidae</taxon>
        <taxon>Perkinsus</taxon>
    </lineage>
</organism>
<proteinExistence type="predicted"/>
<protein>
    <submittedName>
        <fullName evidence="2">Uncharacterized protein</fullName>
    </submittedName>
</protein>
<comment type="caution">
    <text evidence="2">The sequence shown here is derived from an EMBL/GenBank/DDBJ whole genome shotgun (WGS) entry which is preliminary data.</text>
</comment>
<name>A0A7J6UG34_PEROL</name>